<dbReference type="EMBL" id="JAPDDP010000078">
    <property type="protein sequence ID" value="MDA0184522.1"/>
    <property type="molecule type" value="Genomic_DNA"/>
</dbReference>
<organism evidence="2 3">
    <name type="scientific">Solirubrobacter phytolaccae</name>
    <dbReference type="NCBI Taxonomy" id="1404360"/>
    <lineage>
        <taxon>Bacteria</taxon>
        <taxon>Bacillati</taxon>
        <taxon>Actinomycetota</taxon>
        <taxon>Thermoleophilia</taxon>
        <taxon>Solirubrobacterales</taxon>
        <taxon>Solirubrobacteraceae</taxon>
        <taxon>Solirubrobacter</taxon>
    </lineage>
</organism>
<dbReference type="Proteomes" id="UP001147653">
    <property type="component" value="Unassembled WGS sequence"/>
</dbReference>
<protein>
    <submittedName>
        <fullName evidence="2">Uncharacterized protein</fullName>
    </submittedName>
</protein>
<evidence type="ECO:0000313" key="2">
    <source>
        <dbReference type="EMBL" id="MDA0184522.1"/>
    </source>
</evidence>
<evidence type="ECO:0000313" key="3">
    <source>
        <dbReference type="Proteomes" id="UP001147653"/>
    </source>
</evidence>
<reference evidence="2" key="1">
    <citation type="submission" date="2022-10" db="EMBL/GenBank/DDBJ databases">
        <title>The WGS of Solirubrobacter phytolaccae KCTC 29190.</title>
        <authorList>
            <person name="Jiang Z."/>
        </authorList>
    </citation>
    <scope>NUCLEOTIDE SEQUENCE</scope>
    <source>
        <strain evidence="2">KCTC 29190</strain>
    </source>
</reference>
<feature type="transmembrane region" description="Helical" evidence="1">
    <location>
        <begin position="74"/>
        <end position="95"/>
    </location>
</feature>
<gene>
    <name evidence="2" type="ORF">OJ997_29740</name>
</gene>
<feature type="transmembrane region" description="Helical" evidence="1">
    <location>
        <begin position="6"/>
        <end position="26"/>
    </location>
</feature>
<keyword evidence="1" id="KW-0472">Membrane</keyword>
<keyword evidence="1" id="KW-0812">Transmembrane</keyword>
<name>A0A9X3NG92_9ACTN</name>
<dbReference type="AlphaFoldDB" id="A0A9X3NG92"/>
<accession>A0A9X3NG92</accession>
<proteinExistence type="predicted"/>
<feature type="transmembrane region" description="Helical" evidence="1">
    <location>
        <begin position="47"/>
        <end position="68"/>
    </location>
</feature>
<evidence type="ECO:0000256" key="1">
    <source>
        <dbReference type="SAM" id="Phobius"/>
    </source>
</evidence>
<dbReference type="RefSeq" id="WP_270028977.1">
    <property type="nucleotide sequence ID" value="NZ_JAPDDP010000078.1"/>
</dbReference>
<keyword evidence="1" id="KW-1133">Transmembrane helix</keyword>
<sequence>MTTEAVIGVSVVGGIFLVGLFIWAKPRFEELQARRDEVGDRELPRRTIVRTLALGVLGPALALTVSFLGDHRDAAFIGGCALLFVSIAAMFAFLLRDAEAAQRRPVTGTAGPVHGQRTADR</sequence>
<comment type="caution">
    <text evidence="2">The sequence shown here is derived from an EMBL/GenBank/DDBJ whole genome shotgun (WGS) entry which is preliminary data.</text>
</comment>
<keyword evidence="3" id="KW-1185">Reference proteome</keyword>